<dbReference type="PANTHER" id="PTHR38032:SF1">
    <property type="entry name" value="RNA-BINDING PROTEIN KHPB N-TERMINAL DOMAIN-CONTAINING PROTEIN"/>
    <property type="match status" value="1"/>
</dbReference>
<evidence type="ECO:0000313" key="3">
    <source>
        <dbReference type="Proteomes" id="UP000309673"/>
    </source>
</evidence>
<dbReference type="Pfam" id="PF03961">
    <property type="entry name" value="FapA"/>
    <property type="match status" value="1"/>
</dbReference>
<dbReference type="InterPro" id="IPR005646">
    <property type="entry name" value="FapA"/>
</dbReference>
<dbReference type="RefSeq" id="WP_136778072.1">
    <property type="nucleotide sequence ID" value="NZ_SUPK01000005.1"/>
</dbReference>
<protein>
    <submittedName>
        <fullName evidence="2">DUF342 domain-containing protein</fullName>
    </submittedName>
</protein>
<dbReference type="Pfam" id="PF20250">
    <property type="entry name" value="FapA_N"/>
    <property type="match status" value="1"/>
</dbReference>
<dbReference type="PANTHER" id="PTHR38032">
    <property type="entry name" value="POLYMERASE-RELATED"/>
    <property type="match status" value="1"/>
</dbReference>
<name>A0A4U0FBF5_9BACL</name>
<dbReference type="InterPro" id="IPR046865">
    <property type="entry name" value="FapA_b_solenoid"/>
</dbReference>
<sequence length="600" mass="67599">MSDHISEQEILNLIKRFDHEHEDDIDETIDGYVKVEQGKIMVRNPSHGGMISTIRAISPLKLFVDGKMILRETEVYSDSKIEWGFEEKPLFEVSVSEDKIEVYLTIFSKQRYALSLAEMAPSLHATFTAEEDLNRVLEMVDLKAILAAVEKMNIAVDLDMEAIRSEVLQPSFKPIMIARGKAPIQGRDARLELYFSENIESVFTEVRGLLDFKNHLNIPSVKSGDVIAKKIPLVEGQPGYDVFGNVLLPDPGKDIRIAGKDHVEITPDSVVIARKEGRPRILGTKIKYFDINTAHIVPGNVDLQTGNIVFAGDVIVYGDVMDNMIIESLGNIYVAGSVFNSTLTATGSIMVKGNVIGSQIYSGYFGMLYNRLYHSSKQLMDNLEKMMESARLLLHEIEKKNMRVRYGQVLLLISESKFQQVGDVVKELLKVIASIRLHNKNEFEKLSDYLEFFLHPTKMVKDMTAHRMKDFMHKLKEAYMRVALSQESHVQIQINHSQNSTLKSNGDILIRREGVIQCDVQSSRNIIFFLDNSVCRGSTLEAGDTISAMYVGGMTGVASSLKAANKIMVKKMFEGRIIVDQKTIDIYEPVEEKTFDSSII</sequence>
<dbReference type="AlphaFoldDB" id="A0A4U0FBF5"/>
<feature type="domain" description="Flagellar Assembly Protein A N-terminal region" evidence="1">
    <location>
        <begin position="91"/>
        <end position="281"/>
    </location>
</feature>
<gene>
    <name evidence="2" type="ORF">E5161_12130</name>
</gene>
<keyword evidence="3" id="KW-1185">Reference proteome</keyword>
<dbReference type="OrthoDB" id="1279at2"/>
<dbReference type="Proteomes" id="UP000309673">
    <property type="component" value="Unassembled WGS sequence"/>
</dbReference>
<evidence type="ECO:0000259" key="1">
    <source>
        <dbReference type="Pfam" id="PF20250"/>
    </source>
</evidence>
<evidence type="ECO:0000313" key="2">
    <source>
        <dbReference type="EMBL" id="TJY41938.1"/>
    </source>
</evidence>
<organism evidence="2 3">
    <name type="scientific">Cohnella pontilimi</name>
    <dbReference type="NCBI Taxonomy" id="2564100"/>
    <lineage>
        <taxon>Bacteria</taxon>
        <taxon>Bacillati</taxon>
        <taxon>Bacillota</taxon>
        <taxon>Bacilli</taxon>
        <taxon>Bacillales</taxon>
        <taxon>Paenibacillaceae</taxon>
        <taxon>Cohnella</taxon>
    </lineage>
</organism>
<reference evidence="2 3" key="1">
    <citation type="submission" date="2019-04" db="EMBL/GenBank/DDBJ databases">
        <title>Cohnella sp. nov., isolated from soil.</title>
        <authorList>
            <person name="Kim W."/>
        </authorList>
    </citation>
    <scope>NUCLEOTIDE SEQUENCE [LARGE SCALE GENOMIC DNA]</scope>
    <source>
        <strain evidence="2 3">CAU 1483</strain>
    </source>
</reference>
<accession>A0A4U0FBF5</accession>
<dbReference type="EMBL" id="SUPK01000005">
    <property type="protein sequence ID" value="TJY41938.1"/>
    <property type="molecule type" value="Genomic_DNA"/>
</dbReference>
<comment type="caution">
    <text evidence="2">The sequence shown here is derived from an EMBL/GenBank/DDBJ whole genome shotgun (WGS) entry which is preliminary data.</text>
</comment>
<proteinExistence type="predicted"/>
<dbReference type="InterPro" id="IPR046866">
    <property type="entry name" value="FapA_N"/>
</dbReference>